<keyword evidence="7" id="KW-1185">Reference proteome</keyword>
<dbReference type="InParanoid" id="A0A165Q3A8"/>
<keyword evidence="5" id="KW-0732">Signal</keyword>
<sequence>MKLTTCVPYPLVAKFNLVLALLITYVQSQSTSSTLNATTNLSDCSNPVYGSCAFYPDCLESRFHCGPTGYPLGYGLKYCTKFSQERSKLSTAGQTWMLNTMHCLQTALIPEATGEVQMTCQELEETAFETHAGCYIGSGLCKLSPEDWVTIVGIVGVKTLVGSWDAVKETLEAAGDCAEFIVFATESAIKKDIGEL</sequence>
<dbReference type="Pfam" id="PF03298">
    <property type="entry name" value="Stanniocalcin"/>
    <property type="match status" value="1"/>
</dbReference>
<evidence type="ECO:0000313" key="6">
    <source>
        <dbReference type="EMBL" id="KZT21859.1"/>
    </source>
</evidence>
<feature type="chain" id="PRO_5007864721" evidence="5">
    <location>
        <begin position="29"/>
        <end position="196"/>
    </location>
</feature>
<dbReference type="EMBL" id="KV425602">
    <property type="protein sequence ID" value="KZT21859.1"/>
    <property type="molecule type" value="Genomic_DNA"/>
</dbReference>
<proteinExistence type="inferred from homology"/>
<accession>A0A165Q3A8</accession>
<evidence type="ECO:0000256" key="5">
    <source>
        <dbReference type="SAM" id="SignalP"/>
    </source>
</evidence>
<evidence type="ECO:0000256" key="3">
    <source>
        <dbReference type="ARBA" id="ARBA00022702"/>
    </source>
</evidence>
<comment type="subunit">
    <text evidence="2">Homodimer; disulfide-linked.</text>
</comment>
<keyword evidence="3" id="KW-0372">Hormone</keyword>
<dbReference type="OrthoDB" id="2251794at2759"/>
<keyword evidence="4" id="KW-1015">Disulfide bond</keyword>
<evidence type="ECO:0000256" key="2">
    <source>
        <dbReference type="ARBA" id="ARBA00011748"/>
    </source>
</evidence>
<reference evidence="6 7" key="1">
    <citation type="journal article" date="2016" name="Mol. Biol. Evol.">
        <title>Comparative Genomics of Early-Diverging Mushroom-Forming Fungi Provides Insights into the Origins of Lignocellulose Decay Capabilities.</title>
        <authorList>
            <person name="Nagy L.G."/>
            <person name="Riley R."/>
            <person name="Tritt A."/>
            <person name="Adam C."/>
            <person name="Daum C."/>
            <person name="Floudas D."/>
            <person name="Sun H."/>
            <person name="Yadav J.S."/>
            <person name="Pangilinan J."/>
            <person name="Larsson K.H."/>
            <person name="Matsuura K."/>
            <person name="Barry K."/>
            <person name="Labutti K."/>
            <person name="Kuo R."/>
            <person name="Ohm R.A."/>
            <person name="Bhattacharya S.S."/>
            <person name="Shirouzu T."/>
            <person name="Yoshinaga Y."/>
            <person name="Martin F.M."/>
            <person name="Grigoriev I.V."/>
            <person name="Hibbett D.S."/>
        </authorList>
    </citation>
    <scope>NUCLEOTIDE SEQUENCE [LARGE SCALE GENOMIC DNA]</scope>
    <source>
        <strain evidence="6 7">HHB14362 ss-1</strain>
    </source>
</reference>
<dbReference type="GO" id="GO:0005615">
    <property type="term" value="C:extracellular space"/>
    <property type="evidence" value="ECO:0007669"/>
    <property type="project" value="TreeGrafter"/>
</dbReference>
<evidence type="ECO:0000256" key="4">
    <source>
        <dbReference type="ARBA" id="ARBA00023157"/>
    </source>
</evidence>
<dbReference type="Proteomes" id="UP000076761">
    <property type="component" value="Unassembled WGS sequence"/>
</dbReference>
<dbReference type="GO" id="GO:0006874">
    <property type="term" value="P:intracellular calcium ion homeostasis"/>
    <property type="evidence" value="ECO:0007669"/>
    <property type="project" value="TreeGrafter"/>
</dbReference>
<dbReference type="GO" id="GO:0005179">
    <property type="term" value="F:hormone activity"/>
    <property type="evidence" value="ECO:0007669"/>
    <property type="project" value="UniProtKB-KW"/>
</dbReference>
<dbReference type="PANTHER" id="PTHR11245:SF6">
    <property type="entry name" value="DUF19 DOMAIN-CONTAINING PROTEIN"/>
    <property type="match status" value="1"/>
</dbReference>
<dbReference type="PANTHER" id="PTHR11245">
    <property type="entry name" value="STANNIOCALCIN"/>
    <property type="match status" value="1"/>
</dbReference>
<comment type="similarity">
    <text evidence="1">Belongs to the stanniocalcin family.</text>
</comment>
<organism evidence="6 7">
    <name type="scientific">Neolentinus lepideus HHB14362 ss-1</name>
    <dbReference type="NCBI Taxonomy" id="1314782"/>
    <lineage>
        <taxon>Eukaryota</taxon>
        <taxon>Fungi</taxon>
        <taxon>Dikarya</taxon>
        <taxon>Basidiomycota</taxon>
        <taxon>Agaricomycotina</taxon>
        <taxon>Agaricomycetes</taxon>
        <taxon>Gloeophyllales</taxon>
        <taxon>Gloeophyllaceae</taxon>
        <taxon>Neolentinus</taxon>
    </lineage>
</organism>
<evidence type="ECO:0000256" key="1">
    <source>
        <dbReference type="ARBA" id="ARBA00008693"/>
    </source>
</evidence>
<protein>
    <submittedName>
        <fullName evidence="6">Uncharacterized protein</fullName>
    </submittedName>
</protein>
<evidence type="ECO:0000313" key="7">
    <source>
        <dbReference type="Proteomes" id="UP000076761"/>
    </source>
</evidence>
<name>A0A165Q3A8_9AGAM</name>
<dbReference type="STRING" id="1314782.A0A165Q3A8"/>
<dbReference type="InterPro" id="IPR004978">
    <property type="entry name" value="Stanniocalcin"/>
</dbReference>
<feature type="signal peptide" evidence="5">
    <location>
        <begin position="1"/>
        <end position="28"/>
    </location>
</feature>
<dbReference type="AlphaFoldDB" id="A0A165Q3A8"/>
<gene>
    <name evidence="6" type="ORF">NEOLEDRAFT_1138874</name>
</gene>